<dbReference type="eggNOG" id="ENOG502RY7K">
    <property type="taxonomic scope" value="Eukaryota"/>
</dbReference>
<evidence type="ECO:0000256" key="1">
    <source>
        <dbReference type="SAM" id="Phobius"/>
    </source>
</evidence>
<gene>
    <name evidence="3" type="ORF">HETIRDRAFT_474219</name>
</gene>
<feature type="transmembrane region" description="Helical" evidence="1">
    <location>
        <begin position="203"/>
        <end position="223"/>
    </location>
</feature>
<dbReference type="EMBL" id="KI925457">
    <property type="protein sequence ID" value="ETW83074.1"/>
    <property type="molecule type" value="Genomic_DNA"/>
</dbReference>
<feature type="transmembrane region" description="Helical" evidence="1">
    <location>
        <begin position="16"/>
        <end position="36"/>
    </location>
</feature>
<dbReference type="HOGENOM" id="CLU_046025_2_0_1"/>
<feature type="transmembrane region" description="Helical" evidence="1">
    <location>
        <begin position="89"/>
        <end position="110"/>
    </location>
</feature>
<reference evidence="3 4" key="1">
    <citation type="journal article" date="2012" name="New Phytol.">
        <title>Insight into trade-off between wood decay and parasitism from the genome of a fungal forest pathogen.</title>
        <authorList>
            <person name="Olson A."/>
            <person name="Aerts A."/>
            <person name="Asiegbu F."/>
            <person name="Belbahri L."/>
            <person name="Bouzid O."/>
            <person name="Broberg A."/>
            <person name="Canback B."/>
            <person name="Coutinho P.M."/>
            <person name="Cullen D."/>
            <person name="Dalman K."/>
            <person name="Deflorio G."/>
            <person name="van Diepen L.T."/>
            <person name="Dunand C."/>
            <person name="Duplessis S."/>
            <person name="Durling M."/>
            <person name="Gonthier P."/>
            <person name="Grimwood J."/>
            <person name="Fossdal C.G."/>
            <person name="Hansson D."/>
            <person name="Henrissat B."/>
            <person name="Hietala A."/>
            <person name="Himmelstrand K."/>
            <person name="Hoffmeister D."/>
            <person name="Hogberg N."/>
            <person name="James T.Y."/>
            <person name="Karlsson M."/>
            <person name="Kohler A."/>
            <person name="Kues U."/>
            <person name="Lee Y.H."/>
            <person name="Lin Y.C."/>
            <person name="Lind M."/>
            <person name="Lindquist E."/>
            <person name="Lombard V."/>
            <person name="Lucas S."/>
            <person name="Lunden K."/>
            <person name="Morin E."/>
            <person name="Murat C."/>
            <person name="Park J."/>
            <person name="Raffaello T."/>
            <person name="Rouze P."/>
            <person name="Salamov A."/>
            <person name="Schmutz J."/>
            <person name="Solheim H."/>
            <person name="Stahlberg J."/>
            <person name="Velez H."/>
            <person name="de Vries R.P."/>
            <person name="Wiebenga A."/>
            <person name="Woodward S."/>
            <person name="Yakovlev I."/>
            <person name="Garbelotto M."/>
            <person name="Martin F."/>
            <person name="Grigoriev I.V."/>
            <person name="Stenlid J."/>
        </authorList>
    </citation>
    <scope>NUCLEOTIDE SEQUENCE [LARGE SCALE GENOMIC DNA]</scope>
    <source>
        <strain evidence="3 4">TC 32-1</strain>
    </source>
</reference>
<dbReference type="InterPro" id="IPR045339">
    <property type="entry name" value="DUF6534"/>
</dbReference>
<accession>W4KBG9</accession>
<dbReference type="KEGG" id="hir:HETIRDRAFT_474219"/>
<dbReference type="AlphaFoldDB" id="W4KBG9"/>
<feature type="domain" description="DUF6534" evidence="2">
    <location>
        <begin position="168"/>
        <end position="253"/>
    </location>
</feature>
<evidence type="ECO:0000313" key="3">
    <source>
        <dbReference type="EMBL" id="ETW83074.1"/>
    </source>
</evidence>
<name>W4KBG9_HETIT</name>
<dbReference type="PANTHER" id="PTHR40465:SF1">
    <property type="entry name" value="DUF6534 DOMAIN-CONTAINING PROTEIN"/>
    <property type="match status" value="1"/>
</dbReference>
<dbReference type="Proteomes" id="UP000030671">
    <property type="component" value="Unassembled WGS sequence"/>
</dbReference>
<protein>
    <recommendedName>
        <fullName evidence="2">DUF6534 domain-containing protein</fullName>
    </recommendedName>
</protein>
<dbReference type="OrthoDB" id="3183258at2759"/>
<evidence type="ECO:0000259" key="2">
    <source>
        <dbReference type="Pfam" id="PF20152"/>
    </source>
</evidence>
<organism evidence="3 4">
    <name type="scientific">Heterobasidion irregulare (strain TC 32-1)</name>
    <dbReference type="NCBI Taxonomy" id="747525"/>
    <lineage>
        <taxon>Eukaryota</taxon>
        <taxon>Fungi</taxon>
        <taxon>Dikarya</taxon>
        <taxon>Basidiomycota</taxon>
        <taxon>Agaricomycotina</taxon>
        <taxon>Agaricomycetes</taxon>
        <taxon>Russulales</taxon>
        <taxon>Bondarzewiaceae</taxon>
        <taxon>Heterobasidion</taxon>
        <taxon>Heterobasidion annosum species complex</taxon>
    </lineage>
</organism>
<feature type="transmembrane region" description="Helical" evidence="1">
    <location>
        <begin position="48"/>
        <end position="69"/>
    </location>
</feature>
<keyword evidence="4" id="KW-1185">Reference proteome</keyword>
<keyword evidence="1" id="KW-0812">Transmembrane</keyword>
<dbReference type="RefSeq" id="XP_009545358.1">
    <property type="nucleotide sequence ID" value="XM_009547063.1"/>
</dbReference>
<keyword evidence="1" id="KW-1133">Transmembrane helix</keyword>
<feature type="transmembrane region" description="Helical" evidence="1">
    <location>
        <begin position="161"/>
        <end position="183"/>
    </location>
</feature>
<dbReference type="Pfam" id="PF20152">
    <property type="entry name" value="DUF6534"/>
    <property type="match status" value="1"/>
</dbReference>
<dbReference type="GeneID" id="20677555"/>
<keyword evidence="1" id="KW-0472">Membrane</keyword>
<feature type="transmembrane region" description="Helical" evidence="1">
    <location>
        <begin position="122"/>
        <end position="149"/>
    </location>
</feature>
<sequence length="282" mass="30784">MSDAGATLAKLLHGPMLAGTFINAVLYGVSITQVYIYVKTFRTTDKQWIKGFIAVLFALDTINTVFDMAFMYDSVISHFGDVAYIQNANWIFCTDPALTGVIGVTVQLFFAWRVKILTGSTAASIVIALTAILQCLAGIATSIAVGFIPAYLEFRRFKPAVIVWLAGSAACDTMITIVLVWHLRRHKGGFSTTDDVIDRIIRVTVQTGMLTSLVALIDLVLFISSPSGLHLAFNFPLSKLYTNSLLSSLNSRKGWAFTSTSDQTASATADRRTKRVSSCQSR</sequence>
<dbReference type="PANTHER" id="PTHR40465">
    <property type="entry name" value="CHROMOSOME 1, WHOLE GENOME SHOTGUN SEQUENCE"/>
    <property type="match status" value="1"/>
</dbReference>
<dbReference type="InParanoid" id="W4KBG9"/>
<evidence type="ECO:0000313" key="4">
    <source>
        <dbReference type="Proteomes" id="UP000030671"/>
    </source>
</evidence>
<proteinExistence type="predicted"/>